<gene>
    <name evidence="1" type="ORF">WMQ36_21890</name>
</gene>
<evidence type="ECO:0000313" key="2">
    <source>
        <dbReference type="Proteomes" id="UP001454086"/>
    </source>
</evidence>
<sequence length="114" mass="13347">MTYISTQELLKAFYTVKKRPGLFLYPLTLSSLGNYINGYRLCCTLNAIHQGEDDFLEKFRIWLLDCYGMEHTNRFSWWGIVLENGSGDGPEVLDEFYMMLGRYLEELQIMVPDV</sequence>
<keyword evidence="2" id="KW-1185">Reference proteome</keyword>
<dbReference type="RefSeq" id="WP_008725070.1">
    <property type="nucleotide sequence ID" value="NZ_JBBMFM010000116.1"/>
</dbReference>
<dbReference type="EMBL" id="JBBMFM010000116">
    <property type="protein sequence ID" value="MEQ2427621.1"/>
    <property type="molecule type" value="Genomic_DNA"/>
</dbReference>
<reference evidence="1 2" key="1">
    <citation type="submission" date="2024-03" db="EMBL/GenBank/DDBJ databases">
        <title>Human intestinal bacterial collection.</title>
        <authorList>
            <person name="Pauvert C."/>
            <person name="Hitch T.C.A."/>
            <person name="Clavel T."/>
        </authorList>
    </citation>
    <scope>NUCLEOTIDE SEQUENCE [LARGE SCALE GENOMIC DNA]</scope>
    <source>
        <strain evidence="1 2">CLA-SR-H021</strain>
    </source>
</reference>
<comment type="caution">
    <text evidence="1">The sequence shown here is derived from an EMBL/GenBank/DDBJ whole genome shotgun (WGS) entry which is preliminary data.</text>
</comment>
<name>A0ABV1DCY8_9FIRM</name>
<organism evidence="1 2">
    <name type="scientific">Enterocloster hominis</name>
    <name type="common">ex Hitch et al. 2024</name>
    <dbReference type="NCBI Taxonomy" id="1917870"/>
    <lineage>
        <taxon>Bacteria</taxon>
        <taxon>Bacillati</taxon>
        <taxon>Bacillota</taxon>
        <taxon>Clostridia</taxon>
        <taxon>Lachnospirales</taxon>
        <taxon>Lachnospiraceae</taxon>
        <taxon>Enterocloster</taxon>
    </lineage>
</organism>
<accession>A0ABV1DCY8</accession>
<dbReference type="Proteomes" id="UP001454086">
    <property type="component" value="Unassembled WGS sequence"/>
</dbReference>
<proteinExistence type="predicted"/>
<protein>
    <submittedName>
        <fullName evidence="1">Uncharacterized protein</fullName>
    </submittedName>
</protein>
<evidence type="ECO:0000313" key="1">
    <source>
        <dbReference type="EMBL" id="MEQ2427621.1"/>
    </source>
</evidence>